<proteinExistence type="predicted"/>
<gene>
    <name evidence="1" type="ORF">ACFYG5_17405</name>
</gene>
<sequence>MIKTPYHYDEKKGRLKSAAFRPLAERDDVSVMRKRHLGNDGCKDKAVEIAAKTYIGLAALRAEEVDAAKARVTDSREGLFIGHAHIEQGTPAPPRGQTADPDLIERWKALADTARYYKDGEPQTPGWHGPDIV</sequence>
<organism evidence="1">
    <name type="scientific">Rhodanobacter sp. FW102-FHT14D07</name>
    <dbReference type="NCBI Taxonomy" id="3351462"/>
    <lineage>
        <taxon>Bacteria</taxon>
        <taxon>Pseudomonadati</taxon>
        <taxon>Pseudomonadota</taxon>
        <taxon>Gammaproteobacteria</taxon>
        <taxon>Lysobacterales</taxon>
        <taxon>Rhodanobacteraceae</taxon>
        <taxon>Rhodanobacter</taxon>
    </lineage>
</organism>
<protein>
    <recommendedName>
        <fullName evidence="2">Integrase</fullName>
    </recommendedName>
</protein>
<evidence type="ECO:0000313" key="1">
    <source>
        <dbReference type="EMBL" id="XIA18310.1"/>
    </source>
</evidence>
<reference evidence="1" key="1">
    <citation type="submission" date="2024-10" db="EMBL/GenBank/DDBJ databases">
        <authorList>
            <person name="Lesea H.P."/>
            <person name="Kuehl J.V."/>
            <person name="Chandonia J.-M."/>
        </authorList>
    </citation>
    <scope>NUCLEOTIDE SEQUENCE</scope>
    <source>
        <strain evidence="1">FW102-FHT14D07</strain>
    </source>
</reference>
<evidence type="ECO:0008006" key="2">
    <source>
        <dbReference type="Google" id="ProtNLM"/>
    </source>
</evidence>
<dbReference type="EMBL" id="CP170721">
    <property type="protein sequence ID" value="XIA18310.1"/>
    <property type="molecule type" value="Genomic_DNA"/>
</dbReference>
<dbReference type="RefSeq" id="WP_395120546.1">
    <property type="nucleotide sequence ID" value="NZ_CP170721.1"/>
</dbReference>
<accession>A0AB74UPF9</accession>
<dbReference type="AlphaFoldDB" id="A0AB74UPF9"/>
<name>A0AB74UPF9_9GAMM</name>